<dbReference type="KEGG" id="bbes:BESB_067550"/>
<dbReference type="RefSeq" id="XP_029218731.1">
    <property type="nucleotide sequence ID" value="XM_029365148.1"/>
</dbReference>
<proteinExistence type="predicted"/>
<dbReference type="GeneID" id="40311681"/>
<reference evidence="2 3" key="1">
    <citation type="submission" date="2017-09" db="EMBL/GenBank/DDBJ databases">
        <title>Genome sequencing of Besnoitia besnoiti strain Bb-Ger1.</title>
        <authorList>
            <person name="Schares G."/>
            <person name="Venepally P."/>
            <person name="Lorenzi H.A."/>
        </authorList>
    </citation>
    <scope>NUCLEOTIDE SEQUENCE [LARGE SCALE GENOMIC DNA]</scope>
    <source>
        <strain evidence="2 3">Bb-Ger1</strain>
    </source>
</reference>
<keyword evidence="3" id="KW-1185">Reference proteome</keyword>
<name>A0A2A9MH42_BESBE</name>
<gene>
    <name evidence="2" type="ORF">BESB_067550</name>
</gene>
<evidence type="ECO:0000313" key="2">
    <source>
        <dbReference type="EMBL" id="PFH34722.1"/>
    </source>
</evidence>
<sequence length="241" mass="25378">MERLGMLLHTAAVKVRETFSAAGTSSRSESSGTEGGRSSLGLLPHQLLSVSDLLVAATNLFALRITAGTLTDRINLQLQREAASRTSQNSELASHWQAADPGSTALPTESQDADQSVYRRAVALGDTGGLEIFVVCIWTLILLVALKAGFVLACLSSTSRSPGGCVLAAPVLQDMLLTRHQENDDSDWEDYEIEESVGVASPVPVMRGVNKAGSGVSEDGRDPGTSIRRRGKKGADGSDGL</sequence>
<feature type="region of interest" description="Disordered" evidence="1">
    <location>
        <begin position="89"/>
        <end position="111"/>
    </location>
</feature>
<dbReference type="EMBL" id="NWUJ01000006">
    <property type="protein sequence ID" value="PFH34722.1"/>
    <property type="molecule type" value="Genomic_DNA"/>
</dbReference>
<protein>
    <submittedName>
        <fullName evidence="2">Uncharacterized protein</fullName>
    </submittedName>
</protein>
<dbReference type="AlphaFoldDB" id="A0A2A9MH42"/>
<evidence type="ECO:0000313" key="3">
    <source>
        <dbReference type="Proteomes" id="UP000224006"/>
    </source>
</evidence>
<dbReference type="VEuPathDB" id="ToxoDB:BESB_067550"/>
<accession>A0A2A9MH42</accession>
<dbReference type="Proteomes" id="UP000224006">
    <property type="component" value="Chromosome VI"/>
</dbReference>
<comment type="caution">
    <text evidence="2">The sequence shown here is derived from an EMBL/GenBank/DDBJ whole genome shotgun (WGS) entry which is preliminary data.</text>
</comment>
<evidence type="ECO:0000256" key="1">
    <source>
        <dbReference type="SAM" id="MobiDB-lite"/>
    </source>
</evidence>
<dbReference type="OrthoDB" id="345631at2759"/>
<feature type="region of interest" description="Disordered" evidence="1">
    <location>
        <begin position="204"/>
        <end position="241"/>
    </location>
</feature>
<organism evidence="2 3">
    <name type="scientific">Besnoitia besnoiti</name>
    <name type="common">Apicomplexan protozoan</name>
    <dbReference type="NCBI Taxonomy" id="94643"/>
    <lineage>
        <taxon>Eukaryota</taxon>
        <taxon>Sar</taxon>
        <taxon>Alveolata</taxon>
        <taxon>Apicomplexa</taxon>
        <taxon>Conoidasida</taxon>
        <taxon>Coccidia</taxon>
        <taxon>Eucoccidiorida</taxon>
        <taxon>Eimeriorina</taxon>
        <taxon>Sarcocystidae</taxon>
        <taxon>Besnoitia</taxon>
    </lineage>
</organism>